<accession>A0A1I6GPR5</accession>
<reference evidence="2" key="1">
    <citation type="submission" date="2016-10" db="EMBL/GenBank/DDBJ databases">
        <authorList>
            <person name="Varghese N."/>
            <person name="Submissions S."/>
        </authorList>
    </citation>
    <scope>NUCLEOTIDE SEQUENCE [LARGE SCALE GENOMIC DNA]</scope>
    <source>
        <strain evidence="2">DSM 26879</strain>
    </source>
</reference>
<keyword evidence="1" id="KW-0808">Transferase</keyword>
<dbReference type="EMBL" id="FOYP01000001">
    <property type="protein sequence ID" value="SFR44190.1"/>
    <property type="molecule type" value="Genomic_DNA"/>
</dbReference>
<name>A0A1I6GPR5_9RHOB</name>
<organism evidence="1 2">
    <name type="scientific">Yoonia tamlensis</name>
    <dbReference type="NCBI Taxonomy" id="390270"/>
    <lineage>
        <taxon>Bacteria</taxon>
        <taxon>Pseudomonadati</taxon>
        <taxon>Pseudomonadota</taxon>
        <taxon>Alphaproteobacteria</taxon>
        <taxon>Rhodobacterales</taxon>
        <taxon>Paracoccaceae</taxon>
        <taxon>Yoonia</taxon>
    </lineage>
</organism>
<dbReference type="OrthoDB" id="564871at2"/>
<gene>
    <name evidence="1" type="ORF">SAMN04488005_2002</name>
</gene>
<evidence type="ECO:0000313" key="1">
    <source>
        <dbReference type="EMBL" id="SFR44190.1"/>
    </source>
</evidence>
<dbReference type="SUPFAM" id="SSF53448">
    <property type="entry name" value="Nucleotide-diphospho-sugar transferases"/>
    <property type="match status" value="1"/>
</dbReference>
<proteinExistence type="predicted"/>
<dbReference type="STRING" id="390270.SAMN04488005_2002"/>
<sequence length="266" mass="31001">MADAPLQTFLCFKWGSGYPCKYTNILFRALTDIMETPFEFVCMTDDPRGLAEGIKAIEFPPFAMDKSCWHRGMWPKVCAFAPDLFAAGTPVIMMDVDVLILRDLTPLFDRVRAGNDLHIIREIPDTLPRLFPKLFGKELKSNSSTVGFVAGTQNHLYLESCDKTYDQLRHYGNDQNYIHRNARNRQSWPAGWILSFKKSLAWHFPVNLVRPIARPDGYVVIFHGKPDPEDMTKRPFKRWGTAEKFGYFPVRWIKDYWYKYLRDTDQ</sequence>
<dbReference type="AlphaFoldDB" id="A0A1I6GPR5"/>
<evidence type="ECO:0000313" key="2">
    <source>
        <dbReference type="Proteomes" id="UP000199478"/>
    </source>
</evidence>
<dbReference type="GO" id="GO:0016740">
    <property type="term" value="F:transferase activity"/>
    <property type="evidence" value="ECO:0007669"/>
    <property type="project" value="UniProtKB-KW"/>
</dbReference>
<dbReference type="Proteomes" id="UP000199478">
    <property type="component" value="Unassembled WGS sequence"/>
</dbReference>
<keyword evidence="2" id="KW-1185">Reference proteome</keyword>
<protein>
    <submittedName>
        <fullName evidence="1">Nucleotide-diphospho-sugar transferase</fullName>
    </submittedName>
</protein>
<dbReference type="InterPro" id="IPR029044">
    <property type="entry name" value="Nucleotide-diphossugar_trans"/>
</dbReference>